<name>A0A0E9RK36_ANGAN</name>
<organism evidence="1">
    <name type="scientific">Anguilla anguilla</name>
    <name type="common">European freshwater eel</name>
    <name type="synonym">Muraena anguilla</name>
    <dbReference type="NCBI Taxonomy" id="7936"/>
    <lineage>
        <taxon>Eukaryota</taxon>
        <taxon>Metazoa</taxon>
        <taxon>Chordata</taxon>
        <taxon>Craniata</taxon>
        <taxon>Vertebrata</taxon>
        <taxon>Euteleostomi</taxon>
        <taxon>Actinopterygii</taxon>
        <taxon>Neopterygii</taxon>
        <taxon>Teleostei</taxon>
        <taxon>Anguilliformes</taxon>
        <taxon>Anguillidae</taxon>
        <taxon>Anguilla</taxon>
    </lineage>
</organism>
<sequence>MSVEQYRTSGQISLVLCEIKPAV</sequence>
<reference evidence="1" key="1">
    <citation type="submission" date="2014-11" db="EMBL/GenBank/DDBJ databases">
        <authorList>
            <person name="Amaro Gonzalez C."/>
        </authorList>
    </citation>
    <scope>NUCLEOTIDE SEQUENCE</scope>
</reference>
<evidence type="ECO:0000313" key="1">
    <source>
        <dbReference type="EMBL" id="JAH28708.1"/>
    </source>
</evidence>
<protein>
    <submittedName>
        <fullName evidence="1">Uncharacterized protein</fullName>
    </submittedName>
</protein>
<proteinExistence type="predicted"/>
<dbReference type="EMBL" id="GBXM01079869">
    <property type="protein sequence ID" value="JAH28708.1"/>
    <property type="molecule type" value="Transcribed_RNA"/>
</dbReference>
<reference evidence="1" key="2">
    <citation type="journal article" date="2015" name="Fish Shellfish Immunol.">
        <title>Early steps in the European eel (Anguilla anguilla)-Vibrio vulnificus interaction in the gills: Role of the RtxA13 toxin.</title>
        <authorList>
            <person name="Callol A."/>
            <person name="Pajuelo D."/>
            <person name="Ebbesson L."/>
            <person name="Teles M."/>
            <person name="MacKenzie S."/>
            <person name="Amaro C."/>
        </authorList>
    </citation>
    <scope>NUCLEOTIDE SEQUENCE</scope>
</reference>
<accession>A0A0E9RK36</accession>
<dbReference type="AlphaFoldDB" id="A0A0E9RK36"/>